<dbReference type="PATRIC" id="fig|1286106.3.peg.1153"/>
<dbReference type="Proteomes" id="UP000012019">
    <property type="component" value="Unassembled WGS sequence"/>
</dbReference>
<reference evidence="3 4" key="1">
    <citation type="journal article" date="2013" name="Genome Announc.">
        <title>Draft Genome Sequence of Methylophaga lonarensis MPLT, a Haloalkaliphilic (Non-Methane-Utilizing) Methylotroph.</title>
        <authorList>
            <person name="Shetty S.A."/>
            <person name="Marathe N.P."/>
            <person name="Munot H."/>
            <person name="Antony C.P."/>
            <person name="Dhotre D.P."/>
            <person name="Murrell J.C."/>
            <person name="Shouche Y.S."/>
        </authorList>
    </citation>
    <scope>NUCLEOTIDE SEQUENCE [LARGE SCALE GENOMIC DNA]</scope>
    <source>
        <strain evidence="3 4">MPL</strain>
    </source>
</reference>
<evidence type="ECO:0000259" key="2">
    <source>
        <dbReference type="PROSITE" id="PS50164"/>
    </source>
</evidence>
<gene>
    <name evidence="3" type="ORF">MPL1_05749</name>
</gene>
<dbReference type="PANTHER" id="PTHR34477">
    <property type="entry name" value="UPF0213 PROTEIN YHBQ"/>
    <property type="match status" value="1"/>
</dbReference>
<dbReference type="Gene3D" id="3.40.1440.10">
    <property type="entry name" value="GIY-YIG endonuclease"/>
    <property type="match status" value="1"/>
</dbReference>
<dbReference type="CDD" id="cd10456">
    <property type="entry name" value="GIY-YIG_UPF0213"/>
    <property type="match status" value="1"/>
</dbReference>
<evidence type="ECO:0000313" key="3">
    <source>
        <dbReference type="EMBL" id="EMR13365.1"/>
    </source>
</evidence>
<dbReference type="eggNOG" id="COG2827">
    <property type="taxonomic scope" value="Bacteria"/>
</dbReference>
<keyword evidence="3" id="KW-0378">Hydrolase</keyword>
<dbReference type="InterPro" id="IPR000305">
    <property type="entry name" value="GIY-YIG_endonuc"/>
</dbReference>
<dbReference type="PANTHER" id="PTHR34477:SF1">
    <property type="entry name" value="UPF0213 PROTEIN YHBQ"/>
    <property type="match status" value="1"/>
</dbReference>
<comment type="similarity">
    <text evidence="1">Belongs to the UPF0213 family.</text>
</comment>
<evidence type="ECO:0000256" key="1">
    <source>
        <dbReference type="ARBA" id="ARBA00007435"/>
    </source>
</evidence>
<dbReference type="InterPro" id="IPR050190">
    <property type="entry name" value="UPF0213_domain"/>
</dbReference>
<dbReference type="RefSeq" id="WP_009726153.1">
    <property type="nucleotide sequence ID" value="NZ_APHR01000027.1"/>
</dbReference>
<evidence type="ECO:0000313" key="4">
    <source>
        <dbReference type="Proteomes" id="UP000012019"/>
    </source>
</evidence>
<keyword evidence="3" id="KW-0540">Nuclease</keyword>
<dbReference type="SUPFAM" id="SSF82771">
    <property type="entry name" value="GIY-YIG endonuclease"/>
    <property type="match status" value="1"/>
</dbReference>
<organism evidence="3 4">
    <name type="scientific">Methylophaga lonarensis MPL</name>
    <dbReference type="NCBI Taxonomy" id="1286106"/>
    <lineage>
        <taxon>Bacteria</taxon>
        <taxon>Pseudomonadati</taxon>
        <taxon>Pseudomonadota</taxon>
        <taxon>Gammaproteobacteria</taxon>
        <taxon>Thiotrichales</taxon>
        <taxon>Piscirickettsiaceae</taxon>
        <taxon>Methylophaga</taxon>
    </lineage>
</organism>
<protein>
    <submittedName>
        <fullName evidence="3">Endonuclease</fullName>
    </submittedName>
</protein>
<dbReference type="InterPro" id="IPR035901">
    <property type="entry name" value="GIY-YIG_endonuc_sf"/>
</dbReference>
<proteinExistence type="inferred from homology"/>
<name>M7PHK8_9GAMM</name>
<comment type="caution">
    <text evidence="3">The sequence shown here is derived from an EMBL/GenBank/DDBJ whole genome shotgun (WGS) entry which is preliminary data.</text>
</comment>
<dbReference type="OrthoDB" id="9797095at2"/>
<dbReference type="AlphaFoldDB" id="M7PHK8"/>
<sequence length="89" mass="10020">MKTTDWTLYIIEAANGHLYTGITTDLTRRLQQHQSGKGARFFASSQAKQVVYQESYPDRSSASRREAAIKKLSRQAKLDLIASSISQSR</sequence>
<dbReference type="STRING" id="1286106.MPL1_05749"/>
<keyword evidence="3" id="KW-0255">Endonuclease</keyword>
<dbReference type="GO" id="GO:0004519">
    <property type="term" value="F:endonuclease activity"/>
    <property type="evidence" value="ECO:0007669"/>
    <property type="project" value="UniProtKB-KW"/>
</dbReference>
<dbReference type="PROSITE" id="PS50164">
    <property type="entry name" value="GIY_YIG"/>
    <property type="match status" value="1"/>
</dbReference>
<accession>M7PHK8</accession>
<dbReference type="Pfam" id="PF01541">
    <property type="entry name" value="GIY-YIG"/>
    <property type="match status" value="1"/>
</dbReference>
<keyword evidence="4" id="KW-1185">Reference proteome</keyword>
<feature type="domain" description="GIY-YIG" evidence="2">
    <location>
        <begin position="4"/>
        <end position="80"/>
    </location>
</feature>
<dbReference type="EMBL" id="APHR01000027">
    <property type="protein sequence ID" value="EMR13365.1"/>
    <property type="molecule type" value="Genomic_DNA"/>
</dbReference>